<comment type="caution">
    <text evidence="1">The sequence shown here is derived from an EMBL/GenBank/DDBJ whole genome shotgun (WGS) entry which is preliminary data.</text>
</comment>
<accession>A0ABD1IBI0</accession>
<organism evidence="1 2">
    <name type="scientific">Salvia divinorum</name>
    <name type="common">Maria pastora</name>
    <name type="synonym">Diviner's sage</name>
    <dbReference type="NCBI Taxonomy" id="28513"/>
    <lineage>
        <taxon>Eukaryota</taxon>
        <taxon>Viridiplantae</taxon>
        <taxon>Streptophyta</taxon>
        <taxon>Embryophyta</taxon>
        <taxon>Tracheophyta</taxon>
        <taxon>Spermatophyta</taxon>
        <taxon>Magnoliopsida</taxon>
        <taxon>eudicotyledons</taxon>
        <taxon>Gunneridae</taxon>
        <taxon>Pentapetalae</taxon>
        <taxon>asterids</taxon>
        <taxon>lamiids</taxon>
        <taxon>Lamiales</taxon>
        <taxon>Lamiaceae</taxon>
        <taxon>Nepetoideae</taxon>
        <taxon>Mentheae</taxon>
        <taxon>Salviinae</taxon>
        <taxon>Salvia</taxon>
        <taxon>Salvia subgen. Calosphace</taxon>
    </lineage>
</organism>
<dbReference type="AlphaFoldDB" id="A0ABD1IBI0"/>
<protein>
    <submittedName>
        <fullName evidence="1">Uncharacterized protein</fullName>
    </submittedName>
</protein>
<keyword evidence="2" id="KW-1185">Reference proteome</keyword>
<evidence type="ECO:0000313" key="2">
    <source>
        <dbReference type="Proteomes" id="UP001567538"/>
    </source>
</evidence>
<evidence type="ECO:0000313" key="1">
    <source>
        <dbReference type="EMBL" id="KAL1565760.1"/>
    </source>
</evidence>
<reference evidence="1 2" key="1">
    <citation type="submission" date="2024-06" db="EMBL/GenBank/DDBJ databases">
        <title>A chromosome level genome sequence of Diviner's sage (Salvia divinorum).</title>
        <authorList>
            <person name="Ford S.A."/>
            <person name="Ro D.-K."/>
            <person name="Ness R.W."/>
            <person name="Phillips M.A."/>
        </authorList>
    </citation>
    <scope>NUCLEOTIDE SEQUENCE [LARGE SCALE GENOMIC DNA]</scope>
    <source>
        <strain evidence="1">SAF-2024a</strain>
        <tissue evidence="1">Leaf</tissue>
    </source>
</reference>
<gene>
    <name evidence="1" type="ORF">AAHA92_01447</name>
</gene>
<dbReference type="Proteomes" id="UP001567538">
    <property type="component" value="Unassembled WGS sequence"/>
</dbReference>
<proteinExistence type="predicted"/>
<name>A0ABD1IBI0_SALDI</name>
<sequence length="71" mass="8384">MLLIEGDLAESTYSSYLRIHVHDSVTASSFRFDLRRFQLQLGAWVLFSFEELRMRTLDSLDSDEEILRLRS</sequence>
<dbReference type="EMBL" id="JBEAFC010000002">
    <property type="protein sequence ID" value="KAL1565760.1"/>
    <property type="molecule type" value="Genomic_DNA"/>
</dbReference>